<name>A0ABY2GXZ6_9HYPO</name>
<protein>
    <submittedName>
        <fullName evidence="1">Uncharacterized protein</fullName>
    </submittedName>
</protein>
<sequence>MTPYLNHFWEKKKLVRNKNNFFRDQVSPGTTWYKDDLDGASPHVPQLDTLYHASLAFPFAAYVPVTSGLGPQTCPTARCEL</sequence>
<reference evidence="1 2" key="1">
    <citation type="submission" date="2018-01" db="EMBL/GenBank/DDBJ databases">
        <title>Genome characterization of the sugarcane-associated fungus Trichoderma ghanense CCMA-1212 and their application in lignocelulose bioconversion.</title>
        <authorList>
            <person name="Steindorff A.S."/>
            <person name="Mendes T.D."/>
            <person name="Vilela E.S.D."/>
            <person name="Rodrigues D.S."/>
            <person name="Formighieri E.F."/>
            <person name="Melo I.S."/>
            <person name="Favaro L.C.L."/>
        </authorList>
    </citation>
    <scope>NUCLEOTIDE SEQUENCE [LARGE SCALE GENOMIC DNA]</scope>
    <source>
        <strain evidence="1 2">CCMA-1212</strain>
    </source>
</reference>
<dbReference type="EMBL" id="PPTA01000010">
    <property type="protein sequence ID" value="TFB00576.1"/>
    <property type="molecule type" value="Genomic_DNA"/>
</dbReference>
<gene>
    <name evidence="1" type="ORF">CCMA1212_007273</name>
</gene>
<organism evidence="1 2">
    <name type="scientific">Trichoderma ghanense</name>
    <dbReference type="NCBI Taxonomy" id="65468"/>
    <lineage>
        <taxon>Eukaryota</taxon>
        <taxon>Fungi</taxon>
        <taxon>Dikarya</taxon>
        <taxon>Ascomycota</taxon>
        <taxon>Pezizomycotina</taxon>
        <taxon>Sordariomycetes</taxon>
        <taxon>Hypocreomycetidae</taxon>
        <taxon>Hypocreales</taxon>
        <taxon>Hypocreaceae</taxon>
        <taxon>Trichoderma</taxon>
    </lineage>
</organism>
<dbReference type="RefSeq" id="XP_073556777.1">
    <property type="nucleotide sequence ID" value="XM_073704444.1"/>
</dbReference>
<accession>A0ABY2GXZ6</accession>
<keyword evidence="2" id="KW-1185">Reference proteome</keyword>
<proteinExistence type="predicted"/>
<evidence type="ECO:0000313" key="2">
    <source>
        <dbReference type="Proteomes" id="UP001642720"/>
    </source>
</evidence>
<comment type="caution">
    <text evidence="1">The sequence shown here is derived from an EMBL/GenBank/DDBJ whole genome shotgun (WGS) entry which is preliminary data.</text>
</comment>
<dbReference type="GeneID" id="300578894"/>
<dbReference type="Proteomes" id="UP001642720">
    <property type="component" value="Unassembled WGS sequence"/>
</dbReference>
<evidence type="ECO:0000313" key="1">
    <source>
        <dbReference type="EMBL" id="TFB00576.1"/>
    </source>
</evidence>